<name>A0A5E8CLD2_9ZZZZ</name>
<gene>
    <name evidence="2" type="ORF">CPAV1605_267</name>
</gene>
<dbReference type="SMART" id="SM00954">
    <property type="entry name" value="RelA_SpoT"/>
    <property type="match status" value="1"/>
</dbReference>
<proteinExistence type="predicted"/>
<dbReference type="AlphaFoldDB" id="A0A5E8CLD2"/>
<sequence>MKIFVYLVKDNELGEIFFKNDYYTYSFIQDNILLISGKNVKENRYFLNDEDTSNNILNINIIPDLNNVNVNTDYPLIYKISKKSTYLDKSDIYHIINPYHMISNLLNILEPKISNALIYYRIKKVEKIIKKIELQKRIKDIIGFKILLDGKWLDCLDCLDCYKTKEILMKDLDIKTVKNYISEPKPNKYRALHLLGTHDTIDYEIQIVTVKMNLMNPIKKD</sequence>
<reference evidence="2" key="1">
    <citation type="submission" date="2019-09" db="EMBL/GenBank/DDBJ databases">
        <authorList>
            <person name="Needham M D."/>
        </authorList>
    </citation>
    <scope>NUCLEOTIDE SEQUENCE</scope>
</reference>
<dbReference type="InterPro" id="IPR007685">
    <property type="entry name" value="RelA_SpoT"/>
</dbReference>
<dbReference type="EMBL" id="CABVLZ010000001">
    <property type="protein sequence ID" value="VVU94542.1"/>
    <property type="molecule type" value="Genomic_DNA"/>
</dbReference>
<feature type="domain" description="RelA/SpoT" evidence="1">
    <location>
        <begin position="120"/>
        <end position="220"/>
    </location>
</feature>
<dbReference type="InterPro" id="IPR043519">
    <property type="entry name" value="NT_sf"/>
</dbReference>
<evidence type="ECO:0000259" key="1">
    <source>
        <dbReference type="SMART" id="SM00954"/>
    </source>
</evidence>
<accession>A0A5E8CLD2</accession>
<dbReference type="SUPFAM" id="SSF81301">
    <property type="entry name" value="Nucleotidyltransferase"/>
    <property type="match status" value="1"/>
</dbReference>
<dbReference type="Gene3D" id="3.30.460.10">
    <property type="entry name" value="Beta Polymerase, domain 2"/>
    <property type="match status" value="1"/>
</dbReference>
<dbReference type="GO" id="GO:0015969">
    <property type="term" value="P:guanosine tetraphosphate metabolic process"/>
    <property type="evidence" value="ECO:0007669"/>
    <property type="project" value="InterPro"/>
</dbReference>
<organism evidence="2">
    <name type="scientific">seawater metagenome</name>
    <dbReference type="NCBI Taxonomy" id="1561972"/>
    <lineage>
        <taxon>unclassified sequences</taxon>
        <taxon>metagenomes</taxon>
        <taxon>ecological metagenomes</taxon>
    </lineage>
</organism>
<protein>
    <submittedName>
        <fullName evidence="2">Region found in RelA / SpoT proteins</fullName>
    </submittedName>
</protein>
<evidence type="ECO:0000313" key="2">
    <source>
        <dbReference type="EMBL" id="VVU94542.1"/>
    </source>
</evidence>
<dbReference type="Pfam" id="PF04607">
    <property type="entry name" value="RelA_SpoT"/>
    <property type="match status" value="1"/>
</dbReference>